<evidence type="ECO:0000256" key="3">
    <source>
        <dbReference type="ARBA" id="ARBA00023004"/>
    </source>
</evidence>
<dbReference type="InterPro" id="IPR036010">
    <property type="entry name" value="2Fe-2S_ferredoxin-like_sf"/>
</dbReference>
<keyword evidence="1" id="KW-0001">2Fe-2S</keyword>
<evidence type="ECO:0000313" key="7">
    <source>
        <dbReference type="Proteomes" id="UP000184052"/>
    </source>
</evidence>
<dbReference type="InterPro" id="IPR012675">
    <property type="entry name" value="Beta-grasp_dom_sf"/>
</dbReference>
<keyword evidence="4" id="KW-0411">Iron-sulfur</keyword>
<evidence type="ECO:0000313" key="6">
    <source>
        <dbReference type="EMBL" id="SHJ19550.1"/>
    </source>
</evidence>
<evidence type="ECO:0000256" key="1">
    <source>
        <dbReference type="ARBA" id="ARBA00022714"/>
    </source>
</evidence>
<dbReference type="Pfam" id="PF01799">
    <property type="entry name" value="Fer2_2"/>
    <property type="match status" value="1"/>
</dbReference>
<organism evidence="6 7">
    <name type="scientific">Dethiosulfatibacter aminovorans DSM 17477</name>
    <dbReference type="NCBI Taxonomy" id="1121476"/>
    <lineage>
        <taxon>Bacteria</taxon>
        <taxon>Bacillati</taxon>
        <taxon>Bacillota</taxon>
        <taxon>Tissierellia</taxon>
        <taxon>Dethiosulfatibacter</taxon>
    </lineage>
</organism>
<sequence>MIINLKVNGKNIKVGVRADEYLSDTLRNNGFKSVKRGCDKSTCGACTVLVDGEPVLSCSYFSHRAEGKSITTLEGVYAEAEKLGEYIVNEGADQCGFCTPSLALTAIAMKNELENPTEEDIKHYLNGNLCRCTGYESQMKSIKKYLEVE</sequence>
<dbReference type="InterPro" id="IPR051452">
    <property type="entry name" value="Diverse_Oxidoreductases"/>
</dbReference>
<dbReference type="RefSeq" id="WP_073049406.1">
    <property type="nucleotide sequence ID" value="NZ_FQZL01000013.1"/>
</dbReference>
<feature type="domain" description="2Fe-2S ferredoxin-type" evidence="5">
    <location>
        <begin position="1"/>
        <end position="76"/>
    </location>
</feature>
<name>A0A1M6HBH9_9FIRM</name>
<proteinExistence type="predicted"/>
<reference evidence="6 7" key="1">
    <citation type="submission" date="2016-11" db="EMBL/GenBank/DDBJ databases">
        <authorList>
            <person name="Jaros S."/>
            <person name="Januszkiewicz K."/>
            <person name="Wedrychowicz H."/>
        </authorList>
    </citation>
    <scope>NUCLEOTIDE SEQUENCE [LARGE SCALE GENOMIC DNA]</scope>
    <source>
        <strain evidence="6 7">DSM 17477</strain>
    </source>
</reference>
<dbReference type="SUPFAM" id="SSF54292">
    <property type="entry name" value="2Fe-2S ferredoxin-like"/>
    <property type="match status" value="1"/>
</dbReference>
<dbReference type="Pfam" id="PF00111">
    <property type="entry name" value="Fer2"/>
    <property type="match status" value="1"/>
</dbReference>
<keyword evidence="3" id="KW-0408">Iron</keyword>
<keyword evidence="2" id="KW-0479">Metal-binding</keyword>
<dbReference type="InterPro" id="IPR002888">
    <property type="entry name" value="2Fe-2S-bd"/>
</dbReference>
<keyword evidence="7" id="KW-1185">Reference proteome</keyword>
<dbReference type="GO" id="GO:0051537">
    <property type="term" value="F:2 iron, 2 sulfur cluster binding"/>
    <property type="evidence" value="ECO:0007669"/>
    <property type="project" value="UniProtKB-KW"/>
</dbReference>
<dbReference type="GO" id="GO:0016491">
    <property type="term" value="F:oxidoreductase activity"/>
    <property type="evidence" value="ECO:0007669"/>
    <property type="project" value="InterPro"/>
</dbReference>
<gene>
    <name evidence="6" type="ORF">SAMN02745751_01958</name>
</gene>
<evidence type="ECO:0000259" key="5">
    <source>
        <dbReference type="PROSITE" id="PS51085"/>
    </source>
</evidence>
<dbReference type="Proteomes" id="UP000184052">
    <property type="component" value="Unassembled WGS sequence"/>
</dbReference>
<dbReference type="Gene3D" id="1.10.150.120">
    <property type="entry name" value="[2Fe-2S]-binding domain"/>
    <property type="match status" value="1"/>
</dbReference>
<accession>A0A1M6HBH9</accession>
<dbReference type="PANTHER" id="PTHR44379:SF8">
    <property type="entry name" value="XANTHINE DEHYDROGENASE IRON-SULFUR-BINDING SUBUNIT XDHC-RELATED"/>
    <property type="match status" value="1"/>
</dbReference>
<protein>
    <submittedName>
        <fullName evidence="6">Carbon-monoxide dehydrogenase small subunit</fullName>
    </submittedName>
</protein>
<dbReference type="STRING" id="1121476.SAMN02745751_01958"/>
<evidence type="ECO:0000256" key="4">
    <source>
        <dbReference type="ARBA" id="ARBA00023014"/>
    </source>
</evidence>
<dbReference type="InterPro" id="IPR001041">
    <property type="entry name" value="2Fe-2S_ferredoxin-type"/>
</dbReference>
<dbReference type="AlphaFoldDB" id="A0A1M6HBH9"/>
<dbReference type="Gene3D" id="3.10.20.30">
    <property type="match status" value="1"/>
</dbReference>
<dbReference type="PANTHER" id="PTHR44379">
    <property type="entry name" value="OXIDOREDUCTASE WITH IRON-SULFUR SUBUNIT"/>
    <property type="match status" value="1"/>
</dbReference>
<dbReference type="SUPFAM" id="SSF47741">
    <property type="entry name" value="CO dehydrogenase ISP C-domain like"/>
    <property type="match status" value="1"/>
</dbReference>
<dbReference type="PROSITE" id="PS51085">
    <property type="entry name" value="2FE2S_FER_2"/>
    <property type="match status" value="1"/>
</dbReference>
<dbReference type="GO" id="GO:0046872">
    <property type="term" value="F:metal ion binding"/>
    <property type="evidence" value="ECO:0007669"/>
    <property type="project" value="UniProtKB-KW"/>
</dbReference>
<dbReference type="OrthoDB" id="9796880at2"/>
<dbReference type="CDD" id="cd00207">
    <property type="entry name" value="fer2"/>
    <property type="match status" value="1"/>
</dbReference>
<dbReference type="InterPro" id="IPR036884">
    <property type="entry name" value="2Fe-2S-bd_dom_sf"/>
</dbReference>
<evidence type="ECO:0000256" key="2">
    <source>
        <dbReference type="ARBA" id="ARBA00022723"/>
    </source>
</evidence>
<dbReference type="EMBL" id="FQZL01000013">
    <property type="protein sequence ID" value="SHJ19550.1"/>
    <property type="molecule type" value="Genomic_DNA"/>
</dbReference>